<dbReference type="Gene3D" id="1.10.150.50">
    <property type="entry name" value="Transcription Factor, Ets-1"/>
    <property type="match status" value="1"/>
</dbReference>
<feature type="repeat" description="ANK" evidence="3">
    <location>
        <begin position="104"/>
        <end position="136"/>
    </location>
</feature>
<feature type="domain" description="SAM" evidence="5">
    <location>
        <begin position="365"/>
        <end position="428"/>
    </location>
</feature>
<keyword evidence="1" id="KW-0677">Repeat</keyword>
<dbReference type="Gene3D" id="1.25.40.20">
    <property type="entry name" value="Ankyrin repeat-containing domain"/>
    <property type="match status" value="1"/>
</dbReference>
<dbReference type="PROSITE" id="PS50297">
    <property type="entry name" value="ANK_REP_REGION"/>
    <property type="match status" value="3"/>
</dbReference>
<evidence type="ECO:0000256" key="3">
    <source>
        <dbReference type="PROSITE-ProRule" id="PRU00023"/>
    </source>
</evidence>
<name>A0ABN8LVP3_9CNID</name>
<dbReference type="PROSITE" id="PS50088">
    <property type="entry name" value="ANK_REPEAT"/>
    <property type="match status" value="3"/>
</dbReference>
<dbReference type="InterPro" id="IPR036770">
    <property type="entry name" value="Ankyrin_rpt-contain_sf"/>
</dbReference>
<feature type="region of interest" description="Disordered" evidence="4">
    <location>
        <begin position="300"/>
        <end position="328"/>
    </location>
</feature>
<dbReference type="PANTHER" id="PTHR24198">
    <property type="entry name" value="ANKYRIN REPEAT AND PROTEIN KINASE DOMAIN-CONTAINING PROTEIN"/>
    <property type="match status" value="1"/>
</dbReference>
<dbReference type="SUPFAM" id="SSF48403">
    <property type="entry name" value="Ankyrin repeat"/>
    <property type="match status" value="1"/>
</dbReference>
<accession>A0ABN8LVP3</accession>
<dbReference type="SUPFAM" id="SSF47769">
    <property type="entry name" value="SAM/Pointed domain"/>
    <property type="match status" value="1"/>
</dbReference>
<dbReference type="PANTHER" id="PTHR24198:SF165">
    <property type="entry name" value="ANKYRIN REPEAT-CONTAINING PROTEIN-RELATED"/>
    <property type="match status" value="1"/>
</dbReference>
<evidence type="ECO:0000259" key="5">
    <source>
        <dbReference type="PROSITE" id="PS50105"/>
    </source>
</evidence>
<evidence type="ECO:0000313" key="7">
    <source>
        <dbReference type="Proteomes" id="UP001159427"/>
    </source>
</evidence>
<dbReference type="PROSITE" id="PS50105">
    <property type="entry name" value="SAM_DOMAIN"/>
    <property type="match status" value="1"/>
</dbReference>
<proteinExistence type="predicted"/>
<dbReference type="PRINTS" id="PR01415">
    <property type="entry name" value="ANKYRIN"/>
</dbReference>
<evidence type="ECO:0000313" key="6">
    <source>
        <dbReference type="EMBL" id="CAH3019530.1"/>
    </source>
</evidence>
<dbReference type="InterPro" id="IPR002110">
    <property type="entry name" value="Ankyrin_rpt"/>
</dbReference>
<comment type="caution">
    <text evidence="6">The sequence shown here is derived from an EMBL/GenBank/DDBJ whole genome shotgun (WGS) entry which is preliminary data.</text>
</comment>
<reference evidence="6 7" key="1">
    <citation type="submission" date="2022-05" db="EMBL/GenBank/DDBJ databases">
        <authorList>
            <consortium name="Genoscope - CEA"/>
            <person name="William W."/>
        </authorList>
    </citation>
    <scope>NUCLEOTIDE SEQUENCE [LARGE SCALE GENOMIC DNA]</scope>
</reference>
<dbReference type="Pfam" id="PF00023">
    <property type="entry name" value="Ank"/>
    <property type="match status" value="2"/>
</dbReference>
<dbReference type="InterPro" id="IPR013761">
    <property type="entry name" value="SAM/pointed_sf"/>
</dbReference>
<evidence type="ECO:0000256" key="2">
    <source>
        <dbReference type="ARBA" id="ARBA00023043"/>
    </source>
</evidence>
<keyword evidence="2 3" id="KW-0040">ANK repeat</keyword>
<feature type="repeat" description="ANK" evidence="3">
    <location>
        <begin position="70"/>
        <end position="102"/>
    </location>
</feature>
<evidence type="ECO:0000256" key="4">
    <source>
        <dbReference type="SAM" id="MobiDB-lite"/>
    </source>
</evidence>
<dbReference type="SMART" id="SM00454">
    <property type="entry name" value="SAM"/>
    <property type="match status" value="1"/>
</dbReference>
<evidence type="ECO:0000256" key="1">
    <source>
        <dbReference type="ARBA" id="ARBA00022737"/>
    </source>
</evidence>
<dbReference type="InterPro" id="IPR001660">
    <property type="entry name" value="SAM"/>
</dbReference>
<dbReference type="Proteomes" id="UP001159427">
    <property type="component" value="Unassembled WGS sequence"/>
</dbReference>
<dbReference type="Pfam" id="PF00536">
    <property type="entry name" value="SAM_1"/>
    <property type="match status" value="1"/>
</dbReference>
<protein>
    <recommendedName>
        <fullName evidence="5">SAM domain-containing protein</fullName>
    </recommendedName>
</protein>
<dbReference type="Pfam" id="PF12796">
    <property type="entry name" value="Ank_2"/>
    <property type="match status" value="1"/>
</dbReference>
<sequence>MELPLNNHEQKNRSSSFSFADVNDCSKLWNEDEDVKMDLYTACAIGQYSCVQQHLADGVEIADLDKHNFSGWTPLMYAAYVGHVNIVNLLLDNSVNVNSRTKKNGATPLMLASSCGNEPVVYFLLQNGAKIDAQDNRGWTSLLYATFHGHLEVVKTLLDAGANTELSEYKMGLTPLLAAAKEGHESIFEVLLRSNVKLVRARTKTSEDARSLALRHGNMAVVNRIDLQQHQQQNHLLRSEPGLSPDDTDLYGNGLDEEGGYWHQAKNNISMSGIRDGPKAFEEIINNHRKGPMNIPSLPGRQQHHAHVTGSPCNLSVSKSPEGPVGSSEEHFFSKFGATVRSASLHEQLPKMNSQGDKNAQNHGNTVPTISSFLEDLKLTQYLPTFEKQDVDFNTLLNFTENDLKEVGITLFGPRRKISTALSRWKENSHTATYNKETKKTKSQLHQAEVQLHETKPQVQQLQAQLTQENELRLFVEGCLLEEKAKRQEIFNRVHKQQEDWKHVKGELETLQALSQDLTKYLNLQEGQVKEVHDKLQTCIINLGIFVHQGTTETNSILIENESTQYENSFESSGGSSS</sequence>
<gene>
    <name evidence="6" type="ORF">PEVE_00003025</name>
</gene>
<organism evidence="6 7">
    <name type="scientific">Porites evermanni</name>
    <dbReference type="NCBI Taxonomy" id="104178"/>
    <lineage>
        <taxon>Eukaryota</taxon>
        <taxon>Metazoa</taxon>
        <taxon>Cnidaria</taxon>
        <taxon>Anthozoa</taxon>
        <taxon>Hexacorallia</taxon>
        <taxon>Scleractinia</taxon>
        <taxon>Fungiina</taxon>
        <taxon>Poritidae</taxon>
        <taxon>Porites</taxon>
    </lineage>
</organism>
<feature type="repeat" description="ANK" evidence="3">
    <location>
        <begin position="137"/>
        <end position="169"/>
    </location>
</feature>
<dbReference type="EMBL" id="CALNXI010000118">
    <property type="protein sequence ID" value="CAH3019530.1"/>
    <property type="molecule type" value="Genomic_DNA"/>
</dbReference>
<dbReference type="SMART" id="SM00248">
    <property type="entry name" value="ANK"/>
    <property type="match status" value="4"/>
</dbReference>
<keyword evidence="7" id="KW-1185">Reference proteome</keyword>